<sequence>MSTLHYNVQPRPSALRHLRGLFDVDGRSAELPPVYEWTGEDKGEDNHPQRPLSPAHARSAWEETAPEVWREGMRMYNEIINVPSSIAWEFHNVLNPNISSLTHTMSTLHYNVQPCPSALRDLRGPLDVDGRSPELPPIYEWTGEDSGEDTHPQRPLSPAHAWSGRTYVIFIDPSDEGKALAQKLGGRQKIPLGRQEEVEDFGGDWVFVRVQDSDGDPMDDIVQVMYSARELLSPERDRLLQARDRILGERPDRTADQVRFERSRRARCVRKNDRAYGIGEMVQQTRRVEAPAAAAKVYNGELDEDQRDQKEFLSSASPVVVNAWEETAPEMWREGMRKYNEVINGPITGCPLDGSLVGQMHIFGDSHTDKHDAVTGLSSMTVLSDLPDLPGQELGCFHFLAGRLPHRGTAPLAAPGSEAAPWAYRCVLIGYPPRTIMEGNIRHTLAALPHRAEPLYISPEMTGVNSQEPDNLVTTNHSNYASDGVMTMSPLAHLNFYVRSLLQLNVMLCRQLPRGLNVHIHKDRFLDAFRACLDGESLTPSPWELGPDGAVHETPNGLSPREIARREYLETFYRHVARAIPTAPNDHPEPVGSSGRPKNAASSSKPAKDGTTQHREAAKAAAAKAAGMSAVLSAANFPALWDAPADTSNSSRHYLRKKRKIIPRVEELPSKGRKRRCIARVGGSSTPTEHGRLQNDNEPSTPPEELGRYPPHGTRSNGRYRGGMSQMSDPACSRAQSACGDDEKSVSAIERSQEGQEVRPLEVEAPDVQLEQGEDSASQSSGSEYHPSCTEDTDMDNASEKELAGAEDHDEAPDEDGYISLSAYLQNDPSDSEDDDDSSLEEELSNLGQALSKRRAIAARAFIGKFNQRSLSREIVQVQNIIRKLETISPQALGHACEVIGRIDLGATPSSQIQTSEDVGRILGAVTTLRDNSDAQQVWSNLFRQRVMLCEQHFSTLLVDRLQSQCEEILTAESLPPVEEQDRFTRLVVRVRDSMASSTPIHANSTIYVPDTLSTPAEFHEEGSNRCYNARQLLAVVPPKVLEIIRTWFGIPSTFIMQARAHFIQMLLANLGAGALLMPHVWEVYIHLPSWMQDTKEHNHFTDHIHGSLSTILTSSTVSDRRSPTFHLLHGLREQYRRLVGDMQKRLSALSVPYTAISSSSAQGRSKFLNASFDAEAASGVGPQPLLPDSVRQIRSVKAFLMAALQVANDSKAVRKEGTLEAAIQRSLDKFQPLRHLGTSRTRINGRAGEHLDTGLARSRVGLFTLLVFHNVLFNSPYLLAEDIPNKDRRVIFTSPEDFRHHTQSLATKRRLRDYENFFCNRSPYSTQVIKYRSTSNIACRIPTFGTNGSGKNYQYRSHAPSAS</sequence>
<evidence type="ECO:0000313" key="2">
    <source>
        <dbReference type="Proteomes" id="UP001148662"/>
    </source>
</evidence>
<gene>
    <name evidence="1" type="ORF">NM688_g3547</name>
</gene>
<evidence type="ECO:0000313" key="1">
    <source>
        <dbReference type="EMBL" id="KAJ3553559.1"/>
    </source>
</evidence>
<name>A0ACC1T5G9_9APHY</name>
<reference evidence="1" key="1">
    <citation type="submission" date="2022-07" db="EMBL/GenBank/DDBJ databases">
        <title>Genome Sequence of Phlebia brevispora.</title>
        <authorList>
            <person name="Buettner E."/>
        </authorList>
    </citation>
    <scope>NUCLEOTIDE SEQUENCE</scope>
    <source>
        <strain evidence="1">MPL23</strain>
    </source>
</reference>
<accession>A0ACC1T5G9</accession>
<dbReference type="EMBL" id="JANHOG010000524">
    <property type="protein sequence ID" value="KAJ3553559.1"/>
    <property type="molecule type" value="Genomic_DNA"/>
</dbReference>
<organism evidence="1 2">
    <name type="scientific">Phlebia brevispora</name>
    <dbReference type="NCBI Taxonomy" id="194682"/>
    <lineage>
        <taxon>Eukaryota</taxon>
        <taxon>Fungi</taxon>
        <taxon>Dikarya</taxon>
        <taxon>Basidiomycota</taxon>
        <taxon>Agaricomycotina</taxon>
        <taxon>Agaricomycetes</taxon>
        <taxon>Polyporales</taxon>
        <taxon>Meruliaceae</taxon>
        <taxon>Phlebia</taxon>
    </lineage>
</organism>
<proteinExistence type="predicted"/>
<protein>
    <submittedName>
        <fullName evidence="1">Uncharacterized protein</fullName>
    </submittedName>
</protein>
<comment type="caution">
    <text evidence="1">The sequence shown here is derived from an EMBL/GenBank/DDBJ whole genome shotgun (WGS) entry which is preliminary data.</text>
</comment>
<dbReference type="Proteomes" id="UP001148662">
    <property type="component" value="Unassembled WGS sequence"/>
</dbReference>
<keyword evidence="2" id="KW-1185">Reference proteome</keyword>